<evidence type="ECO:0000256" key="6">
    <source>
        <dbReference type="ARBA" id="ARBA00023239"/>
    </source>
</evidence>
<dbReference type="InterPro" id="IPR023214">
    <property type="entry name" value="HAD_sf"/>
</dbReference>
<dbReference type="InterPro" id="IPR036409">
    <property type="entry name" value="Aldolase_II/adducin_N_sf"/>
</dbReference>
<reference evidence="11 12" key="1">
    <citation type="journal article" date="2018" name="Plant J.">
        <title>Genome sequences of Chlorella sorokiniana UTEX 1602 and Micractinium conductrix SAG 241.80: implications to maltose excretion by a green alga.</title>
        <authorList>
            <person name="Arriola M.B."/>
            <person name="Velmurugan N."/>
            <person name="Zhang Y."/>
            <person name="Plunkett M.H."/>
            <person name="Hondzo H."/>
            <person name="Barney B.M."/>
        </authorList>
    </citation>
    <scope>NUCLEOTIDE SEQUENCE [LARGE SCALE GENOMIC DNA]</scope>
    <source>
        <strain evidence="12">UTEX 1602</strain>
    </source>
</reference>
<dbReference type="GO" id="GO:0043874">
    <property type="term" value="F:acireductone synthase activity"/>
    <property type="evidence" value="ECO:0007669"/>
    <property type="project" value="InterPro"/>
</dbReference>
<keyword evidence="7" id="KW-0511">Multifunctional enzyme</keyword>
<feature type="domain" description="Class II aldolase/adducin N-terminal" evidence="10">
    <location>
        <begin position="12"/>
        <end position="211"/>
    </location>
</feature>
<comment type="pathway">
    <text evidence="8">Amino-acid biosynthesis; L-methionine biosynthesis via salvage pathway; L-methionine from S-methyl-5-thio-alpha-D-ribose 1-phosphate: step 2/6.</text>
</comment>
<dbReference type="SFLD" id="SFLDG01133">
    <property type="entry name" value="C1.5.4:_Enolase-phosphatase_Li"/>
    <property type="match status" value="1"/>
</dbReference>
<dbReference type="GO" id="GO:0000287">
    <property type="term" value="F:magnesium ion binding"/>
    <property type="evidence" value="ECO:0007669"/>
    <property type="project" value="InterPro"/>
</dbReference>
<dbReference type="GO" id="GO:0005737">
    <property type="term" value="C:cytoplasm"/>
    <property type="evidence" value="ECO:0007669"/>
    <property type="project" value="UniProtKB-SubCell"/>
</dbReference>
<comment type="function">
    <text evidence="8">Catalyzes the dehydration of methylthioribulose-1-phosphate (MTRu-1-P) into 2,3-diketo-5-methylthiopentyl-1-phosphate (DK-MTP-1-P).</text>
</comment>
<keyword evidence="8" id="KW-0963">Cytoplasm</keyword>
<dbReference type="SMART" id="SM01007">
    <property type="entry name" value="Aldolase_II"/>
    <property type="match status" value="1"/>
</dbReference>
<dbReference type="Pfam" id="PF00596">
    <property type="entry name" value="Aldolase_II"/>
    <property type="match status" value="1"/>
</dbReference>
<comment type="similarity">
    <text evidence="8">Belongs to the aldolase class II family. MtnB subfamily.</text>
</comment>
<dbReference type="PANTHER" id="PTHR20371">
    <property type="entry name" value="ENOLASE-PHOSPHATASE E1"/>
    <property type="match status" value="1"/>
</dbReference>
<dbReference type="InterPro" id="IPR036412">
    <property type="entry name" value="HAD-like_sf"/>
</dbReference>
<comment type="subcellular location">
    <subcellularLocation>
        <location evidence="8">Cytoplasm</location>
    </subcellularLocation>
</comment>
<evidence type="ECO:0000313" key="12">
    <source>
        <dbReference type="Proteomes" id="UP000239899"/>
    </source>
</evidence>
<accession>A0A2P6TBM9</accession>
<feature type="region of interest" description="Disordered" evidence="9">
    <location>
        <begin position="222"/>
        <end position="253"/>
    </location>
</feature>
<evidence type="ECO:0000313" key="11">
    <source>
        <dbReference type="EMBL" id="PRW18293.1"/>
    </source>
</evidence>
<gene>
    <name evidence="11" type="ORF">C2E21_9368</name>
</gene>
<dbReference type="EMBL" id="LHPG02000026">
    <property type="protein sequence ID" value="PRW18293.1"/>
    <property type="molecule type" value="Genomic_DNA"/>
</dbReference>
<dbReference type="EC" id="4.2.1.109" evidence="8"/>
<sequence length="519" mass="55030">MAQQDAVGEAKALVAELCAGLYSQGHVSGTGGGISIKVDTPQGDRIVMAPSGVQKERMRSEDMFVLDAAGEVLHTPEARPPPYKPPKLSECAPLFMSAFELRGARAVLHGHSMNAFLATLLDPHASEFKVTHIEMIKGIVGQGFYSVHSVPIIENTARECELTDRLRDAIQRYPEANAVLVRRHGVYVWGRNWIEAKTQFECYEYLFEAAVRMRQLGLDASRAPPPPLPAAAQPAAANGTAAEGSEPAAKKARLENGAAAADSAIATASGRLPTAVVLDIEGTIAAISYVTDVLFPYARQRLRSHLESTYDSEETQADLELLRQLAAEDAAAGLTVPPVPGPEAGRDAVVAAAVANCEAQMDGDRKTTALKSLQGHIWAGGFARGELKGELFADVPDALAQWRGAGIKTYIYSSGSRGAQKDLLGCTTVGDLRPYLQGFFDTTSGPKVEAGSYRNIAASLGVDSPSELLFATDNLAEAQAAAAAGWQVVVADRPGNKALPADHGFPVAASAQRFLAAFR</sequence>
<evidence type="ECO:0000259" key="10">
    <source>
        <dbReference type="SMART" id="SM01007"/>
    </source>
</evidence>
<dbReference type="Gene3D" id="1.10.720.60">
    <property type="match status" value="1"/>
</dbReference>
<dbReference type="SUPFAM" id="SSF53639">
    <property type="entry name" value="AraD/HMP-PK domain-like"/>
    <property type="match status" value="1"/>
</dbReference>
<dbReference type="Pfam" id="PF00702">
    <property type="entry name" value="Hydrolase"/>
    <property type="match status" value="1"/>
</dbReference>
<evidence type="ECO:0000256" key="9">
    <source>
        <dbReference type="SAM" id="MobiDB-lite"/>
    </source>
</evidence>
<dbReference type="Gene3D" id="3.40.50.1000">
    <property type="entry name" value="HAD superfamily/HAD-like"/>
    <property type="match status" value="1"/>
</dbReference>
<feature type="binding site" evidence="8">
    <location>
        <position position="184"/>
    </location>
    <ligand>
        <name>Zn(2+)</name>
        <dbReference type="ChEBI" id="CHEBI:29105"/>
    </ligand>
</feature>
<keyword evidence="1 8" id="KW-0028">Amino-acid biosynthesis</keyword>
<dbReference type="OrthoDB" id="191080at2759"/>
<proteinExistence type="inferred from homology"/>
<dbReference type="InterPro" id="IPR023943">
    <property type="entry name" value="Enolase-ppase_E1"/>
</dbReference>
<dbReference type="InterPro" id="IPR001303">
    <property type="entry name" value="Aldolase_II/adducin_N"/>
</dbReference>
<feature type="binding site" evidence="8">
    <location>
        <position position="111"/>
    </location>
    <ligand>
        <name>Zn(2+)</name>
        <dbReference type="ChEBI" id="CHEBI:29105"/>
    </ligand>
</feature>
<dbReference type="STRING" id="3076.A0A2P6TBM9"/>
<evidence type="ECO:0000256" key="3">
    <source>
        <dbReference type="ARBA" id="ARBA00022801"/>
    </source>
</evidence>
<keyword evidence="4 8" id="KW-0862">Zinc</keyword>
<dbReference type="GO" id="GO:0046570">
    <property type="term" value="F:methylthioribulose 1-phosphate dehydratase activity"/>
    <property type="evidence" value="ECO:0007669"/>
    <property type="project" value="UniProtKB-UniRule"/>
</dbReference>
<comment type="caution">
    <text evidence="11">The sequence shown here is derived from an EMBL/GenBank/DDBJ whole genome shotgun (WGS) entry which is preliminary data.</text>
</comment>
<dbReference type="GO" id="GO:0019509">
    <property type="term" value="P:L-methionine salvage from methylthioadenosine"/>
    <property type="evidence" value="ECO:0007669"/>
    <property type="project" value="UniProtKB-UniRule"/>
</dbReference>
<evidence type="ECO:0000256" key="1">
    <source>
        <dbReference type="ARBA" id="ARBA00022605"/>
    </source>
</evidence>
<evidence type="ECO:0000256" key="8">
    <source>
        <dbReference type="HAMAP-Rule" id="MF_03116"/>
    </source>
</evidence>
<dbReference type="GO" id="GO:0008270">
    <property type="term" value="F:zinc ion binding"/>
    <property type="evidence" value="ECO:0007669"/>
    <property type="project" value="UniProtKB-UniRule"/>
</dbReference>
<evidence type="ECO:0000256" key="7">
    <source>
        <dbReference type="ARBA" id="ARBA00023268"/>
    </source>
</evidence>
<evidence type="ECO:0000256" key="2">
    <source>
        <dbReference type="ARBA" id="ARBA00022723"/>
    </source>
</evidence>
<keyword evidence="3" id="KW-0378">Hydrolase</keyword>
<dbReference type="HAMAP" id="MF_03116">
    <property type="entry name" value="Salvage_MtnB_euk"/>
    <property type="match status" value="1"/>
</dbReference>
<evidence type="ECO:0000256" key="4">
    <source>
        <dbReference type="ARBA" id="ARBA00022833"/>
    </source>
</evidence>
<dbReference type="FunFam" id="3.40.225.10:FF:000010">
    <property type="entry name" value="Probable bifunctional methylthioribulose-1-phosphate dehydratase/enolase-phosphatase E1"/>
    <property type="match status" value="1"/>
</dbReference>
<dbReference type="InterPro" id="IPR027514">
    <property type="entry name" value="Salvage_MtnB_euk"/>
</dbReference>
<dbReference type="SUPFAM" id="SSF56784">
    <property type="entry name" value="HAD-like"/>
    <property type="match status" value="1"/>
</dbReference>
<organism evidence="11 12">
    <name type="scientific">Chlorella sorokiniana</name>
    <name type="common">Freshwater green alga</name>
    <dbReference type="NCBI Taxonomy" id="3076"/>
    <lineage>
        <taxon>Eukaryota</taxon>
        <taxon>Viridiplantae</taxon>
        <taxon>Chlorophyta</taxon>
        <taxon>core chlorophytes</taxon>
        <taxon>Trebouxiophyceae</taxon>
        <taxon>Chlorellales</taxon>
        <taxon>Chlorellaceae</taxon>
        <taxon>Chlorella clade</taxon>
        <taxon>Chlorella</taxon>
    </lineage>
</organism>
<feature type="compositionally biased region" description="Low complexity" evidence="9">
    <location>
        <begin position="230"/>
        <end position="242"/>
    </location>
</feature>
<feature type="binding site" evidence="8">
    <location>
        <position position="91"/>
    </location>
    <ligand>
        <name>substrate</name>
    </ligand>
</feature>
<dbReference type="NCBIfam" id="TIGR03328">
    <property type="entry name" value="salvage_mtnB"/>
    <property type="match status" value="1"/>
</dbReference>
<keyword evidence="2 8" id="KW-0479">Metal-binding</keyword>
<keyword evidence="5 8" id="KW-0486">Methionine biosynthesis</keyword>
<dbReference type="InterPro" id="IPR017714">
    <property type="entry name" value="MethylthioRu-1-P_deHdtase_MtnB"/>
</dbReference>
<keyword evidence="12" id="KW-1185">Reference proteome</keyword>
<dbReference type="Proteomes" id="UP000239899">
    <property type="component" value="Unassembled WGS sequence"/>
</dbReference>
<keyword evidence="6 8" id="KW-0456">Lyase</keyword>
<dbReference type="SFLD" id="SFLDG01129">
    <property type="entry name" value="C1.5:_HAD__Beta-PGM__Phosphata"/>
    <property type="match status" value="1"/>
</dbReference>
<dbReference type="Gene3D" id="3.40.225.10">
    <property type="entry name" value="Class II aldolase/adducin N-terminal domain"/>
    <property type="match status" value="1"/>
</dbReference>
<dbReference type="UniPathway" id="UPA00904">
    <property type="reaction ID" value="UER00875"/>
</dbReference>
<comment type="catalytic activity">
    <reaction evidence="8">
        <text>5-(methylsulfanyl)-D-ribulose 1-phosphate = 5-methylsulfanyl-2,3-dioxopentyl phosphate + H2O</text>
        <dbReference type="Rhea" id="RHEA:15549"/>
        <dbReference type="ChEBI" id="CHEBI:15377"/>
        <dbReference type="ChEBI" id="CHEBI:58548"/>
        <dbReference type="ChEBI" id="CHEBI:58828"/>
        <dbReference type="EC" id="4.2.1.109"/>
    </reaction>
</comment>
<feature type="binding site" evidence="8">
    <location>
        <position position="109"/>
    </location>
    <ligand>
        <name>Zn(2+)</name>
        <dbReference type="ChEBI" id="CHEBI:29105"/>
    </ligand>
</feature>
<dbReference type="NCBIfam" id="TIGR01691">
    <property type="entry name" value="enolase-ppase"/>
    <property type="match status" value="1"/>
</dbReference>
<comment type="cofactor">
    <cofactor evidence="8">
        <name>Zn(2+)</name>
        <dbReference type="ChEBI" id="CHEBI:29105"/>
    </cofactor>
    <text evidence="8">Binds 1 zinc ion per subunit.</text>
</comment>
<dbReference type="SFLD" id="SFLDS00003">
    <property type="entry name" value="Haloacid_Dehalogenase"/>
    <property type="match status" value="1"/>
</dbReference>
<dbReference type="AlphaFoldDB" id="A0A2P6TBM9"/>
<feature type="active site" description="Proton donor/acceptor" evidence="8">
    <location>
        <position position="134"/>
    </location>
</feature>
<dbReference type="PANTHER" id="PTHR20371:SF1">
    <property type="entry name" value="ENOLASE-PHOSPHATASE E1"/>
    <property type="match status" value="1"/>
</dbReference>
<evidence type="ECO:0000256" key="5">
    <source>
        <dbReference type="ARBA" id="ARBA00023167"/>
    </source>
</evidence>
<name>A0A2P6TBM9_CHLSO</name>
<dbReference type="CDD" id="cd01629">
    <property type="entry name" value="HAD_EP"/>
    <property type="match status" value="1"/>
</dbReference>
<protein>
    <recommendedName>
        <fullName evidence="8">Probable methylthioribulose-1-phosphate dehydratase</fullName>
        <shortName evidence="8">MTRu-1-P dehydratase</shortName>
        <ecNumber evidence="8">4.2.1.109</ecNumber>
    </recommendedName>
</protein>